<dbReference type="PROSITE" id="PS00485">
    <property type="entry name" value="A_DEAMINASE"/>
    <property type="match status" value="1"/>
</dbReference>
<dbReference type="PANTHER" id="PTHR43114:SF6">
    <property type="entry name" value="ADENINE DEAMINASE"/>
    <property type="match status" value="1"/>
</dbReference>
<evidence type="ECO:0000256" key="1">
    <source>
        <dbReference type="ARBA" id="ARBA00001947"/>
    </source>
</evidence>
<dbReference type="PANTHER" id="PTHR43114">
    <property type="entry name" value="ADENINE DEAMINASE"/>
    <property type="match status" value="1"/>
</dbReference>
<keyword evidence="5" id="KW-0862">Zinc</keyword>
<dbReference type="GO" id="GO:0046872">
    <property type="term" value="F:metal ion binding"/>
    <property type="evidence" value="ECO:0007669"/>
    <property type="project" value="UniProtKB-KW"/>
</dbReference>
<dbReference type="GO" id="GO:0016814">
    <property type="term" value="F:hydrolase activity, acting on carbon-nitrogen (but not peptide) bonds, in cyclic amidines"/>
    <property type="evidence" value="ECO:0007669"/>
    <property type="project" value="UniProtKB-ARBA"/>
</dbReference>
<dbReference type="EMBL" id="MWWU01000001">
    <property type="protein sequence ID" value="OZG56699.1"/>
    <property type="molecule type" value="Genomic_DNA"/>
</dbReference>
<dbReference type="GO" id="GO:0019239">
    <property type="term" value="F:deaminase activity"/>
    <property type="evidence" value="ECO:0007669"/>
    <property type="project" value="InterPro"/>
</dbReference>
<protein>
    <submittedName>
        <fullName evidence="7">Adenosine deaminase</fullName>
    </submittedName>
</protein>
<keyword evidence="3" id="KW-0479">Metal-binding</keyword>
<comment type="similarity">
    <text evidence="2">Belongs to the metallo-dependent hydrolases superfamily. Adenosine and AMP deaminases family.</text>
</comment>
<dbReference type="NCBIfam" id="NF006849">
    <property type="entry name" value="PRK09358.1-5"/>
    <property type="match status" value="1"/>
</dbReference>
<keyword evidence="8" id="KW-1185">Reference proteome</keyword>
<dbReference type="InterPro" id="IPR006330">
    <property type="entry name" value="Ado/ade_deaminase"/>
</dbReference>
<accession>A0A261FC27</accession>
<dbReference type="AlphaFoldDB" id="A0A261FC27"/>
<dbReference type="InterPro" id="IPR032466">
    <property type="entry name" value="Metal_Hydrolase"/>
</dbReference>
<dbReference type="GO" id="GO:0009168">
    <property type="term" value="P:purine ribonucleoside monophosphate biosynthetic process"/>
    <property type="evidence" value="ECO:0007669"/>
    <property type="project" value="InterPro"/>
</dbReference>
<reference evidence="7 8" key="1">
    <citation type="journal article" date="2017" name="BMC Genomics">
        <title>Comparative genomic and phylogenomic analyses of the Bifidobacteriaceae family.</title>
        <authorList>
            <person name="Lugli G.A."/>
            <person name="Milani C."/>
            <person name="Turroni F."/>
            <person name="Duranti S."/>
            <person name="Mancabelli L."/>
            <person name="Mangifesta M."/>
            <person name="Ferrario C."/>
            <person name="Modesto M."/>
            <person name="Mattarelli P."/>
            <person name="Jiri K."/>
            <person name="van Sinderen D."/>
            <person name="Ventura M."/>
        </authorList>
    </citation>
    <scope>NUCLEOTIDE SEQUENCE [LARGE SCALE GENOMIC DNA]</scope>
    <source>
        <strain evidence="7 8">LMG 21773</strain>
    </source>
</reference>
<comment type="caution">
    <text evidence="7">The sequence shown here is derived from an EMBL/GenBank/DDBJ whole genome shotgun (WGS) entry which is preliminary data.</text>
</comment>
<evidence type="ECO:0000256" key="5">
    <source>
        <dbReference type="ARBA" id="ARBA00022833"/>
    </source>
</evidence>
<dbReference type="NCBIfam" id="TIGR01430">
    <property type="entry name" value="aden_deam"/>
    <property type="match status" value="1"/>
</dbReference>
<evidence type="ECO:0000313" key="7">
    <source>
        <dbReference type="EMBL" id="OZG56699.1"/>
    </source>
</evidence>
<proteinExistence type="inferred from homology"/>
<organism evidence="7 8">
    <name type="scientific">Aeriscardovia aeriphila</name>
    <dbReference type="NCBI Taxonomy" id="218139"/>
    <lineage>
        <taxon>Bacteria</taxon>
        <taxon>Bacillati</taxon>
        <taxon>Actinomycetota</taxon>
        <taxon>Actinomycetes</taxon>
        <taxon>Bifidobacteriales</taxon>
        <taxon>Bifidobacteriaceae</taxon>
        <taxon>Aeriscardovia</taxon>
    </lineage>
</organism>
<evidence type="ECO:0000256" key="2">
    <source>
        <dbReference type="ARBA" id="ARBA00006676"/>
    </source>
</evidence>
<dbReference type="Gene3D" id="3.20.20.140">
    <property type="entry name" value="Metal-dependent hydrolases"/>
    <property type="match status" value="1"/>
</dbReference>
<gene>
    <name evidence="7" type="ORF">AEAE_0006</name>
</gene>
<name>A0A261FC27_9BIFI</name>
<evidence type="ECO:0000313" key="8">
    <source>
        <dbReference type="Proteomes" id="UP000228976"/>
    </source>
</evidence>
<dbReference type="InterPro" id="IPR006650">
    <property type="entry name" value="A/AMP_deam_AS"/>
</dbReference>
<dbReference type="Pfam" id="PF00962">
    <property type="entry name" value="A_deaminase"/>
    <property type="match status" value="1"/>
</dbReference>
<dbReference type="InterPro" id="IPR001365">
    <property type="entry name" value="A_deaminase_dom"/>
</dbReference>
<evidence type="ECO:0000256" key="4">
    <source>
        <dbReference type="ARBA" id="ARBA00022801"/>
    </source>
</evidence>
<dbReference type="RefSeq" id="WP_094689145.1">
    <property type="nucleotide sequence ID" value="NZ_JACBYZ010000001.1"/>
</dbReference>
<dbReference type="SUPFAM" id="SSF51556">
    <property type="entry name" value="Metallo-dependent hydrolases"/>
    <property type="match status" value="1"/>
</dbReference>
<evidence type="ECO:0000259" key="6">
    <source>
        <dbReference type="Pfam" id="PF00962"/>
    </source>
</evidence>
<keyword evidence="4" id="KW-0378">Hydrolase</keyword>
<evidence type="ECO:0000256" key="3">
    <source>
        <dbReference type="ARBA" id="ARBA00022723"/>
    </source>
</evidence>
<feature type="domain" description="Adenosine deaminase" evidence="6">
    <location>
        <begin position="57"/>
        <end position="382"/>
    </location>
</feature>
<comment type="cofactor">
    <cofactor evidence="1">
        <name>Zn(2+)</name>
        <dbReference type="ChEBI" id="CHEBI:29105"/>
    </cofactor>
</comment>
<dbReference type="OrthoDB" id="105475at2"/>
<sequence>MQEWNHALLEHIDSLHAHEPNQDAEQLAHIDTDYSISATDHTADPAQGRADLVKLAKAHLHLHFTGSMTVERLRQMSKKHHITLDPELLNAHPLRVPADRRGWYRFQRLYDMARRCVQTEEDMRTIIDDAARIDAEEGSKILEIQVTPDSYAPIMGGLTPALEVMLDEAKKASERHHIAVGVIVAAARTSHPLKARTLARLAARYAGDTPGTVVGFGLSNDERSGNTADFLPAFQIAQRAGLPLMPHGGELLGPEHIGFIMNNAHPARMGHGVQAASDPELLAELKHNHVTLEVCPASNVGLGVFENKQNVPLRALYDSGVEVALGADDPLLFGERLEGQYEDARTIHGFTDEMLATWARCSINGSVMSDTYKKPALAAIDQWLAR</sequence>
<dbReference type="Proteomes" id="UP000228976">
    <property type="component" value="Unassembled WGS sequence"/>
</dbReference>